<evidence type="ECO:0008006" key="3">
    <source>
        <dbReference type="Google" id="ProtNLM"/>
    </source>
</evidence>
<gene>
    <name evidence="1" type="ORF">DFA_01835</name>
</gene>
<evidence type="ECO:0000313" key="1">
    <source>
        <dbReference type="EMBL" id="EGG21949.1"/>
    </source>
</evidence>
<sequence length="461" mass="53798">MNQLQQQQLSQHLDQFILCLLLKECVIDNNIVRHAKEIVLLSSVCKRWLNTIKIDLSRLDSKSDFLEFIRLNNRSKVIQEYRRMIEHPQSLCGQPTDFVCRLLPTLVKTVDYLERDRSFATLFTSSIRSLTILNCEEYHNVNKRLLSLPMPSLECLVVQESRKKNPTKYCCFQSLFGTDLILNSPILENVKKLVLFWFVSNKEEEEGVWLKVFKRMTSLESLHIFGSSSNSVQNVTPRCIVTTILSGLVFLPNLIHLDIRQLPKEINFDQLGIDSTFKLPKSLTNIKIDTKIGKTDSFKSLVQQYSKQLKQLHDFHLDQDWIKIFPLTTLTSLTFAIQSVPNRTPIFPPTIEYLNIVEDTDGIPNVIDFNEWKLDQLPRLEKLVFKPCSEQSVKEWIHFFVKLIQGSSSLRILNGELSNKEYIESDFFILFNCISKSPTFKQYTQRMAPWDRNYEIESIFK</sequence>
<accession>F4PUY7</accession>
<dbReference type="RefSeq" id="XP_004359800.1">
    <property type="nucleotide sequence ID" value="XM_004359743.1"/>
</dbReference>
<dbReference type="EMBL" id="GL883010">
    <property type="protein sequence ID" value="EGG21949.1"/>
    <property type="molecule type" value="Genomic_DNA"/>
</dbReference>
<dbReference type="KEGG" id="dfa:DFA_01835"/>
<dbReference type="GeneID" id="14874147"/>
<dbReference type="AlphaFoldDB" id="F4PUY7"/>
<protein>
    <recommendedName>
        <fullName evidence="3">F-box domain-containing protein</fullName>
    </recommendedName>
</protein>
<name>F4PUY7_CACFS</name>
<dbReference type="Proteomes" id="UP000007797">
    <property type="component" value="Unassembled WGS sequence"/>
</dbReference>
<evidence type="ECO:0000313" key="2">
    <source>
        <dbReference type="Proteomes" id="UP000007797"/>
    </source>
</evidence>
<keyword evidence="2" id="KW-1185">Reference proteome</keyword>
<proteinExistence type="predicted"/>
<reference evidence="2" key="1">
    <citation type="journal article" date="2011" name="Genome Res.">
        <title>Phylogeny-wide analysis of social amoeba genomes highlights ancient origins for complex intercellular communication.</title>
        <authorList>
            <person name="Heidel A.J."/>
            <person name="Lawal H.M."/>
            <person name="Felder M."/>
            <person name="Schilde C."/>
            <person name="Helps N.R."/>
            <person name="Tunggal B."/>
            <person name="Rivero F."/>
            <person name="John U."/>
            <person name="Schleicher M."/>
            <person name="Eichinger L."/>
            <person name="Platzer M."/>
            <person name="Noegel A.A."/>
            <person name="Schaap P."/>
            <person name="Gloeckner G."/>
        </authorList>
    </citation>
    <scope>NUCLEOTIDE SEQUENCE [LARGE SCALE GENOMIC DNA]</scope>
    <source>
        <strain evidence="2">SH3</strain>
    </source>
</reference>
<organism evidence="1 2">
    <name type="scientific">Cavenderia fasciculata</name>
    <name type="common">Slime mold</name>
    <name type="synonym">Dictyostelium fasciculatum</name>
    <dbReference type="NCBI Taxonomy" id="261658"/>
    <lineage>
        <taxon>Eukaryota</taxon>
        <taxon>Amoebozoa</taxon>
        <taxon>Evosea</taxon>
        <taxon>Eumycetozoa</taxon>
        <taxon>Dictyostelia</taxon>
        <taxon>Acytosteliales</taxon>
        <taxon>Cavenderiaceae</taxon>
        <taxon>Cavenderia</taxon>
    </lineage>
</organism>